<feature type="region of interest" description="Disordered" evidence="1">
    <location>
        <begin position="47"/>
        <end position="67"/>
    </location>
</feature>
<gene>
    <name evidence="2" type="ORF">F7R21_15910</name>
</gene>
<feature type="region of interest" description="Disordered" evidence="1">
    <location>
        <begin position="93"/>
        <end position="132"/>
    </location>
</feature>
<feature type="compositionally biased region" description="Basic and acidic residues" evidence="1">
    <location>
        <begin position="123"/>
        <end position="132"/>
    </location>
</feature>
<accession>A0A6H9TCK5</accession>
<proteinExistence type="predicted"/>
<evidence type="ECO:0000313" key="3">
    <source>
        <dbReference type="Proteomes" id="UP000430232"/>
    </source>
</evidence>
<evidence type="ECO:0000313" key="2">
    <source>
        <dbReference type="EMBL" id="KAB0641390.1"/>
    </source>
</evidence>
<dbReference type="EMBL" id="VZOJ01000039">
    <property type="protein sequence ID" value="KAB0641390.1"/>
    <property type="molecule type" value="Genomic_DNA"/>
</dbReference>
<feature type="compositionally biased region" description="Basic residues" evidence="1">
    <location>
        <begin position="51"/>
        <end position="65"/>
    </location>
</feature>
<keyword evidence="3" id="KW-1185">Reference proteome</keyword>
<comment type="caution">
    <text evidence="2">The sequence shown here is derived from an EMBL/GenBank/DDBJ whole genome shotgun (WGS) entry which is preliminary data.</text>
</comment>
<dbReference type="Proteomes" id="UP000430232">
    <property type="component" value="Unassembled WGS sequence"/>
</dbReference>
<organism evidence="2 3">
    <name type="scientific">Burkholderia latens</name>
    <dbReference type="NCBI Taxonomy" id="488446"/>
    <lineage>
        <taxon>Bacteria</taxon>
        <taxon>Pseudomonadati</taxon>
        <taxon>Pseudomonadota</taxon>
        <taxon>Betaproteobacteria</taxon>
        <taxon>Burkholderiales</taxon>
        <taxon>Burkholderiaceae</taxon>
        <taxon>Burkholderia</taxon>
        <taxon>Burkholderia cepacia complex</taxon>
    </lineage>
</organism>
<dbReference type="AlphaFoldDB" id="A0A6H9TCK5"/>
<reference evidence="2 3" key="1">
    <citation type="submission" date="2019-09" db="EMBL/GenBank/DDBJ databases">
        <title>Draft genome sequences of 48 bacterial type strains from the CCUG.</title>
        <authorList>
            <person name="Tunovic T."/>
            <person name="Pineiro-Iglesias B."/>
            <person name="Unosson C."/>
            <person name="Inganas E."/>
            <person name="Ohlen M."/>
            <person name="Cardew S."/>
            <person name="Jensie-Markopoulos S."/>
            <person name="Salva-Serra F."/>
            <person name="Jaen-Luchoro D."/>
            <person name="Karlsson R."/>
            <person name="Svensson-Stadler L."/>
            <person name="Chun J."/>
            <person name="Moore E."/>
        </authorList>
    </citation>
    <scope>NUCLEOTIDE SEQUENCE [LARGE SCALE GENOMIC DNA]</scope>
    <source>
        <strain evidence="2 3">CCUG 54555</strain>
    </source>
</reference>
<evidence type="ECO:0000256" key="1">
    <source>
        <dbReference type="SAM" id="MobiDB-lite"/>
    </source>
</evidence>
<sequence length="132" mass="14027">MPSPGGGGCCAASVEHSSPACHDCAICTAPILLLPTRLPRPRCRPSAAACPRRHGFPPRCGRSRHATSPPFVAASRRIALRPCEPVTAARDAPLTRRRRIPRWPGGIAKRRAGTRPARGGSAVRDRPGSSTR</sequence>
<protein>
    <submittedName>
        <fullName evidence="2">Uncharacterized protein</fullName>
    </submittedName>
</protein>
<name>A0A6H9TCK5_9BURK</name>